<accession>A0AA50CKM0</accession>
<dbReference type="AlphaFoldDB" id="A0AA50CKM0"/>
<dbReference type="Pfam" id="PF07372">
    <property type="entry name" value="DUF1491"/>
    <property type="match status" value="1"/>
</dbReference>
<evidence type="ECO:0000313" key="1">
    <source>
        <dbReference type="EMBL" id="WLR96056.1"/>
    </source>
</evidence>
<sequence>MRVRTDIFVSALMRRVFARGDFAAVEVKGAEAAGAVFVRQMFRDGTESLHAPAPQSVFDSEESDTRLFETRLERVAGETVAEAIGRERRFDSDLWVVSVETDDLAGLIDFAEDKPKDDGFFRR</sequence>
<proteinExistence type="predicted"/>
<dbReference type="Proteomes" id="UP001234585">
    <property type="component" value="Chromosome"/>
</dbReference>
<dbReference type="RefSeq" id="WP_160870886.1">
    <property type="nucleotide sequence ID" value="NZ_CP132302.1"/>
</dbReference>
<organism evidence="1 2">
    <name type="scientific">Shinella sumterensis</name>
    <dbReference type="NCBI Taxonomy" id="1967501"/>
    <lineage>
        <taxon>Bacteria</taxon>
        <taxon>Pseudomonadati</taxon>
        <taxon>Pseudomonadota</taxon>
        <taxon>Alphaproteobacteria</taxon>
        <taxon>Hyphomicrobiales</taxon>
        <taxon>Rhizobiaceae</taxon>
        <taxon>Shinella</taxon>
    </lineage>
</organism>
<gene>
    <name evidence="1" type="ORF">Q9313_09890</name>
</gene>
<dbReference type="InterPro" id="IPR009964">
    <property type="entry name" value="DUF1491"/>
</dbReference>
<keyword evidence="2" id="KW-1185">Reference proteome</keyword>
<name>A0AA50CKM0_9HYPH</name>
<evidence type="ECO:0000313" key="2">
    <source>
        <dbReference type="Proteomes" id="UP001234585"/>
    </source>
</evidence>
<protein>
    <submittedName>
        <fullName evidence="1">DUF1491 family protein</fullName>
    </submittedName>
</protein>
<reference evidence="1 2" key="1">
    <citation type="submission" date="2023-08" db="EMBL/GenBank/DDBJ databases">
        <title>Pathogen: clinical or host-associated sample.</title>
        <authorList>
            <person name="Hergert J."/>
            <person name="Casey R."/>
            <person name="Wagner J."/>
            <person name="Young E.L."/>
            <person name="Oakeson K.F."/>
        </authorList>
    </citation>
    <scope>NUCLEOTIDE SEQUENCE [LARGE SCALE GENOMIC DNA]</scope>
    <source>
        <strain evidence="1 2">1760953</strain>
    </source>
</reference>
<dbReference type="Gene3D" id="3.40.1530.20">
    <property type="entry name" value="Protein of unknown function (DUF1491)"/>
    <property type="match status" value="1"/>
</dbReference>
<dbReference type="EMBL" id="CP132302">
    <property type="protein sequence ID" value="WLR96056.1"/>
    <property type="molecule type" value="Genomic_DNA"/>
</dbReference>